<protein>
    <submittedName>
        <fullName evidence="2">Uncharacterized protein</fullName>
    </submittedName>
</protein>
<evidence type="ECO:0000256" key="1">
    <source>
        <dbReference type="SAM" id="MobiDB-lite"/>
    </source>
</evidence>
<dbReference type="RefSeq" id="XP_024346487.1">
    <property type="nucleotide sequence ID" value="XM_024499105.1"/>
</dbReference>
<feature type="region of interest" description="Disordered" evidence="1">
    <location>
        <begin position="214"/>
        <end position="239"/>
    </location>
</feature>
<name>W6U3X1_ECHGR</name>
<sequence length="494" mass="55387">MSGSPTETPLSAKVTLLSSSSFRADDILRSKLSTQENTVPPVFHSLPPKFPSDKEPPITMSPSLPQIRPPAFSPLVNIKHITPFEHNKKPLFRARQASEPPPTLDVKAARSPSPPSPVLSPSRQKPVPKAQSASSVVYNPLSSYSWDSWAKPVFVRGPGFLDTPAENGSVLENKQSQPQDPYPPAPPPILYYDPFLGQYVATPGYHTVGRYSQTLGRRQPSRRQHQQHRSVGHYSTCRTNRSTSCLSTYAPDSMSGRQYPLDEHLIGNVVPYQQAQAPIPRSATPQRTVPLRPNYRNESEMRLDKKTYLVSSGTDDIPIQLVDTLSPRKQSYNFNNIRSDNADPLESISQVYIPPTMVVSRPSTIPVKSSDDPIRYTSDVVRSLNRQTFKMGQRQSKEGALSPRDHYLEVVNGPSHPRVSEKYVFPNSSLNGGERRPGVMDLVKKYSQYEEAAYEPQMRNPRRVMDSRNNVEDFAAISSNMSYNEAMARKPYIR</sequence>
<dbReference type="AlphaFoldDB" id="W6U3X1"/>
<comment type="caution">
    <text evidence="2">The sequence shown here is derived from an EMBL/GenBank/DDBJ whole genome shotgun (WGS) entry which is preliminary data.</text>
</comment>
<keyword evidence="3" id="KW-1185">Reference proteome</keyword>
<proteinExistence type="predicted"/>
<organism evidence="2 3">
    <name type="scientific">Echinococcus granulosus</name>
    <name type="common">Hydatid tapeworm</name>
    <dbReference type="NCBI Taxonomy" id="6210"/>
    <lineage>
        <taxon>Eukaryota</taxon>
        <taxon>Metazoa</taxon>
        <taxon>Spiralia</taxon>
        <taxon>Lophotrochozoa</taxon>
        <taxon>Platyhelminthes</taxon>
        <taxon>Cestoda</taxon>
        <taxon>Eucestoda</taxon>
        <taxon>Cyclophyllidea</taxon>
        <taxon>Taeniidae</taxon>
        <taxon>Echinococcus</taxon>
        <taxon>Echinococcus granulosus group</taxon>
    </lineage>
</organism>
<evidence type="ECO:0000313" key="2">
    <source>
        <dbReference type="EMBL" id="EUB55291.1"/>
    </source>
</evidence>
<feature type="region of interest" description="Disordered" evidence="1">
    <location>
        <begin position="165"/>
        <end position="186"/>
    </location>
</feature>
<accession>W6U3X1</accession>
<evidence type="ECO:0000313" key="3">
    <source>
        <dbReference type="Proteomes" id="UP000019149"/>
    </source>
</evidence>
<dbReference type="OrthoDB" id="6267136at2759"/>
<dbReference type="CTD" id="36345571"/>
<feature type="compositionally biased region" description="Basic residues" evidence="1">
    <location>
        <begin position="219"/>
        <end position="231"/>
    </location>
</feature>
<feature type="region of interest" description="Disordered" evidence="1">
    <location>
        <begin position="36"/>
        <end position="66"/>
    </location>
</feature>
<dbReference type="Proteomes" id="UP000019149">
    <property type="component" value="Unassembled WGS sequence"/>
</dbReference>
<feature type="region of interest" description="Disordered" evidence="1">
    <location>
        <begin position="87"/>
        <end position="133"/>
    </location>
</feature>
<reference evidence="2 3" key="1">
    <citation type="journal article" date="2013" name="Nat. Genet.">
        <title>The genome of the hydatid tapeworm Echinococcus granulosus.</title>
        <authorList>
            <person name="Zheng H."/>
            <person name="Zhang W."/>
            <person name="Zhang L."/>
            <person name="Zhang Z."/>
            <person name="Li J."/>
            <person name="Lu G."/>
            <person name="Zhu Y."/>
            <person name="Wang Y."/>
            <person name="Huang Y."/>
            <person name="Liu J."/>
            <person name="Kang H."/>
            <person name="Chen J."/>
            <person name="Wang L."/>
            <person name="Chen A."/>
            <person name="Yu S."/>
            <person name="Gao Z."/>
            <person name="Jin L."/>
            <person name="Gu W."/>
            <person name="Wang Z."/>
            <person name="Zhao L."/>
            <person name="Shi B."/>
            <person name="Wen H."/>
            <person name="Lin R."/>
            <person name="Jones M.K."/>
            <person name="Brejova B."/>
            <person name="Vinar T."/>
            <person name="Zhao G."/>
            <person name="McManus D.P."/>
            <person name="Chen Z."/>
            <person name="Zhou Y."/>
            <person name="Wang S."/>
        </authorList>
    </citation>
    <scope>NUCLEOTIDE SEQUENCE [LARGE SCALE GENOMIC DNA]</scope>
</reference>
<dbReference type="KEGG" id="egl:EGR_09856"/>
<dbReference type="EMBL" id="APAU02000171">
    <property type="protein sequence ID" value="EUB55291.1"/>
    <property type="molecule type" value="Genomic_DNA"/>
</dbReference>
<gene>
    <name evidence="2" type="ORF">EGR_09856</name>
</gene>
<dbReference type="GeneID" id="36345571"/>